<evidence type="ECO:0000256" key="1">
    <source>
        <dbReference type="ARBA" id="ARBA00022723"/>
    </source>
</evidence>
<evidence type="ECO:0000313" key="6">
    <source>
        <dbReference type="EMBL" id="OGE47755.1"/>
    </source>
</evidence>
<dbReference type="GO" id="GO:0000981">
    <property type="term" value="F:DNA-binding transcription factor activity, RNA polymerase II-specific"/>
    <property type="evidence" value="ECO:0007669"/>
    <property type="project" value="TreeGrafter"/>
</dbReference>
<dbReference type="STRING" id="1835702.A0A1F5L3G9"/>
<organism evidence="6 7">
    <name type="scientific">Penicillium arizonense</name>
    <dbReference type="NCBI Taxonomy" id="1835702"/>
    <lineage>
        <taxon>Eukaryota</taxon>
        <taxon>Fungi</taxon>
        <taxon>Dikarya</taxon>
        <taxon>Ascomycota</taxon>
        <taxon>Pezizomycotina</taxon>
        <taxon>Eurotiomycetes</taxon>
        <taxon>Eurotiomycetidae</taxon>
        <taxon>Eurotiales</taxon>
        <taxon>Aspergillaceae</taxon>
        <taxon>Penicillium</taxon>
    </lineage>
</organism>
<dbReference type="PANTHER" id="PTHR10237">
    <property type="entry name" value="DEFORMED EPIDERMAL AUTOREGULATORY FACTOR 1 HOMOLOG SUPPRESSIN"/>
    <property type="match status" value="1"/>
</dbReference>
<dbReference type="GO" id="GO:0008270">
    <property type="term" value="F:zinc ion binding"/>
    <property type="evidence" value="ECO:0007669"/>
    <property type="project" value="UniProtKB-KW"/>
</dbReference>
<dbReference type="PROSITE" id="PS01360">
    <property type="entry name" value="ZF_MYND_1"/>
    <property type="match status" value="1"/>
</dbReference>
<gene>
    <name evidence="6" type="ORF">PENARI_c037G05828</name>
</gene>
<dbReference type="PANTHER" id="PTHR10237:SF14">
    <property type="entry name" value="MYND-TYPE DOMAIN-CONTAINING PROTEIN"/>
    <property type="match status" value="1"/>
</dbReference>
<dbReference type="OrthoDB" id="432970at2759"/>
<keyword evidence="3" id="KW-0862">Zinc</keyword>
<reference evidence="6 7" key="1">
    <citation type="journal article" date="2016" name="Sci. Rep.">
        <title>Penicillium arizonense, a new, genome sequenced fungal species, reveals a high chemical diversity in secreted metabolites.</title>
        <authorList>
            <person name="Grijseels S."/>
            <person name="Nielsen J.C."/>
            <person name="Randelovic M."/>
            <person name="Nielsen J."/>
            <person name="Nielsen K.F."/>
            <person name="Workman M."/>
            <person name="Frisvad J.C."/>
        </authorList>
    </citation>
    <scope>NUCLEOTIDE SEQUENCE [LARGE SCALE GENOMIC DNA]</scope>
    <source>
        <strain evidence="6 7">CBS 141311</strain>
    </source>
</reference>
<dbReference type="SUPFAM" id="SSF144232">
    <property type="entry name" value="HIT/MYND zinc finger-like"/>
    <property type="match status" value="1"/>
</dbReference>
<dbReference type="Pfam" id="PF01753">
    <property type="entry name" value="zf-MYND"/>
    <property type="match status" value="1"/>
</dbReference>
<protein>
    <recommendedName>
        <fullName evidence="5">MYND-type domain-containing protein</fullName>
    </recommendedName>
</protein>
<keyword evidence="7" id="KW-1185">Reference proteome</keyword>
<sequence length="230" mass="26333">MGRWGFRLFEGDSDIDIACVMPDGLCIQTGNWEHTLASMIFQTDMLAPAQARARYRTEEYKNELANEIVPYVRWKLDTKGLGDQLFAAYRAEETKPPGINGNPRYITIIFGALMLRAGAKIKAEDLQHLRDLVPQVNCRPNWVLCDDDFRTPGRAQFLAALDRYQPGVPSDFQEPSCFQCGKVERDIGKMPMFCKRCKNAWYCNKDCQRQHWPDHKVVCVAPANRLTLNV</sequence>
<name>A0A1F5L3G9_PENAI</name>
<evidence type="ECO:0000256" key="4">
    <source>
        <dbReference type="PROSITE-ProRule" id="PRU00134"/>
    </source>
</evidence>
<proteinExistence type="predicted"/>
<dbReference type="GO" id="GO:0005634">
    <property type="term" value="C:nucleus"/>
    <property type="evidence" value="ECO:0007669"/>
    <property type="project" value="TreeGrafter"/>
</dbReference>
<keyword evidence="2 4" id="KW-0863">Zinc-finger</keyword>
<dbReference type="PROSITE" id="PS50865">
    <property type="entry name" value="ZF_MYND_2"/>
    <property type="match status" value="1"/>
</dbReference>
<keyword evidence="1" id="KW-0479">Metal-binding</keyword>
<dbReference type="InterPro" id="IPR024119">
    <property type="entry name" value="TF_DEAF-1"/>
</dbReference>
<evidence type="ECO:0000259" key="5">
    <source>
        <dbReference type="PROSITE" id="PS50865"/>
    </source>
</evidence>
<dbReference type="Gene3D" id="6.10.140.2220">
    <property type="match status" value="1"/>
</dbReference>
<accession>A0A1F5L3G9</accession>
<evidence type="ECO:0000313" key="7">
    <source>
        <dbReference type="Proteomes" id="UP000177622"/>
    </source>
</evidence>
<evidence type="ECO:0000256" key="3">
    <source>
        <dbReference type="ARBA" id="ARBA00022833"/>
    </source>
</evidence>
<dbReference type="GeneID" id="34581649"/>
<dbReference type="RefSeq" id="XP_022483213.1">
    <property type="nucleotide sequence ID" value="XM_022636915.1"/>
</dbReference>
<dbReference type="InterPro" id="IPR002893">
    <property type="entry name" value="Znf_MYND"/>
</dbReference>
<dbReference type="Proteomes" id="UP000177622">
    <property type="component" value="Unassembled WGS sequence"/>
</dbReference>
<dbReference type="AlphaFoldDB" id="A0A1F5L3G9"/>
<evidence type="ECO:0000256" key="2">
    <source>
        <dbReference type="ARBA" id="ARBA00022771"/>
    </source>
</evidence>
<comment type="caution">
    <text evidence="6">The sequence shown here is derived from an EMBL/GenBank/DDBJ whole genome shotgun (WGS) entry which is preliminary data.</text>
</comment>
<feature type="domain" description="MYND-type" evidence="5">
    <location>
        <begin position="177"/>
        <end position="219"/>
    </location>
</feature>
<dbReference type="EMBL" id="LXJU01000037">
    <property type="protein sequence ID" value="OGE47755.1"/>
    <property type="molecule type" value="Genomic_DNA"/>
</dbReference>